<organism evidence="1 2">
    <name type="scientific">Lacticaseibacillus paracasei subsp. tolerans Lpl14</name>
    <dbReference type="NCBI Taxonomy" id="1256229"/>
    <lineage>
        <taxon>Bacteria</taxon>
        <taxon>Bacillati</taxon>
        <taxon>Bacillota</taxon>
        <taxon>Bacilli</taxon>
        <taxon>Lactobacillales</taxon>
        <taxon>Lactobacillaceae</taxon>
        <taxon>Lacticaseibacillus</taxon>
    </lineage>
</organism>
<protein>
    <recommendedName>
        <fullName evidence="3">DNA helicase</fullName>
    </recommendedName>
</protein>
<dbReference type="PANTHER" id="PTHR11070:SF2">
    <property type="entry name" value="ATP-DEPENDENT DNA HELICASE SRS2"/>
    <property type="match status" value="1"/>
</dbReference>
<evidence type="ECO:0000313" key="1">
    <source>
        <dbReference type="EMBL" id="EPC65834.1"/>
    </source>
</evidence>
<reference evidence="1 2" key="1">
    <citation type="journal article" date="2013" name="PLoS ONE">
        <title>Lactobacillus paracasei comparative genomics: towards species pan-genome definition and exploitation of diversity.</title>
        <authorList>
            <person name="Smokvina T."/>
            <person name="Wels M."/>
            <person name="Polka J."/>
            <person name="Chervaux C."/>
            <person name="Brisse S."/>
            <person name="Boekhorst J."/>
            <person name="van Hylckama Vlieg J.E."/>
            <person name="Siezen R.J."/>
        </authorList>
    </citation>
    <scope>NUCLEOTIDE SEQUENCE [LARGE SCALE GENOMIC DNA]</scope>
    <source>
        <strain evidence="1 2">Lpl14</strain>
    </source>
</reference>
<name>A0A829GYI7_LACPA</name>
<dbReference type="GO" id="GO:0000725">
    <property type="term" value="P:recombinational repair"/>
    <property type="evidence" value="ECO:0007669"/>
    <property type="project" value="TreeGrafter"/>
</dbReference>
<dbReference type="Proteomes" id="UP000014285">
    <property type="component" value="Unassembled WGS sequence"/>
</dbReference>
<dbReference type="GO" id="GO:0005524">
    <property type="term" value="F:ATP binding"/>
    <property type="evidence" value="ECO:0007669"/>
    <property type="project" value="InterPro"/>
</dbReference>
<proteinExistence type="predicted"/>
<dbReference type="SUPFAM" id="SSF52540">
    <property type="entry name" value="P-loop containing nucleoside triphosphate hydrolases"/>
    <property type="match status" value="1"/>
</dbReference>
<dbReference type="Pfam" id="PF13245">
    <property type="entry name" value="AAA_19"/>
    <property type="match status" value="1"/>
</dbReference>
<dbReference type="GO" id="GO:0003677">
    <property type="term" value="F:DNA binding"/>
    <property type="evidence" value="ECO:0007669"/>
    <property type="project" value="InterPro"/>
</dbReference>
<sequence length="459" mass="52395">MKLINSGAGSGKTTSLAEVILSRNSKSSVNTHIFVIAYSNYASSVIRTRLTTSKRKTQAQIHISTIHSFLWNFVIEPYYYLLFGTQFTEISSQILGGDQKFRASKLKQLREDHILHVSEFSRIAKKVIIGSKTACKREKAIRAIVLKHLALFVDSIYIDEAQDMDQNTAEIIEVLDSKGIFCYLVGDINQDLHARNGFKYLIKMHKSNSELKTENYRCPRTHVMLSNRYISYNQVSMSTTSGRLGYVLEKDTDVQLLLEEYSKGLIYINKSIRHFNVHSSNSSDSLKRMEYILRKYHTTVADYAESDSEVSKKWAFDIARWVWRSIESGTESQVVVQSLIKLLHQAYSRKLYAELYECINLLQKIKDSTGSMSSVPLCSIEAAKGSQSDRCLLIMSTDLFRVLIGESNKKNSTTNALYVALTRSIDQLLIILTREVTSHYSDRKIEKSMNQLGIFLCRK</sequence>
<dbReference type="InterPro" id="IPR027417">
    <property type="entry name" value="P-loop_NTPase"/>
</dbReference>
<evidence type="ECO:0000313" key="2">
    <source>
        <dbReference type="Proteomes" id="UP000014285"/>
    </source>
</evidence>
<dbReference type="PANTHER" id="PTHR11070">
    <property type="entry name" value="UVRD / RECB / PCRA DNA HELICASE FAMILY MEMBER"/>
    <property type="match status" value="1"/>
</dbReference>
<dbReference type="GO" id="GO:0043138">
    <property type="term" value="F:3'-5' DNA helicase activity"/>
    <property type="evidence" value="ECO:0007669"/>
    <property type="project" value="TreeGrafter"/>
</dbReference>
<evidence type="ECO:0008006" key="3">
    <source>
        <dbReference type="Google" id="ProtNLM"/>
    </source>
</evidence>
<gene>
    <name evidence="1" type="ORF">Lpl14_05836</name>
</gene>
<accession>A0A829GYI7</accession>
<dbReference type="RefSeq" id="WP_016372944.1">
    <property type="nucleotide sequence ID" value="NZ_ANKB01000014.1"/>
</dbReference>
<dbReference type="AlphaFoldDB" id="A0A829GYI7"/>
<dbReference type="InterPro" id="IPR000212">
    <property type="entry name" value="DNA_helicase_UvrD/REP"/>
</dbReference>
<dbReference type="EMBL" id="ANKB01000014">
    <property type="protein sequence ID" value="EPC65834.1"/>
    <property type="molecule type" value="Genomic_DNA"/>
</dbReference>
<dbReference type="Gene3D" id="3.40.50.300">
    <property type="entry name" value="P-loop containing nucleotide triphosphate hydrolases"/>
    <property type="match status" value="2"/>
</dbReference>
<comment type="caution">
    <text evidence="1">The sequence shown here is derived from an EMBL/GenBank/DDBJ whole genome shotgun (WGS) entry which is preliminary data.</text>
</comment>